<dbReference type="GO" id="GO:0003677">
    <property type="term" value="F:DNA binding"/>
    <property type="evidence" value="ECO:0007669"/>
    <property type="project" value="InterPro"/>
</dbReference>
<dbReference type="Pfam" id="PF04397">
    <property type="entry name" value="LytTR"/>
    <property type="match status" value="1"/>
</dbReference>
<reference evidence="3" key="1">
    <citation type="journal article" date="2014" name="Int. J. Syst. Evol. Microbiol.">
        <title>Complete genome sequence of Corynebacterium casei LMG S-19264T (=DSM 44701T), isolated from a smear-ripened cheese.</title>
        <authorList>
            <consortium name="US DOE Joint Genome Institute (JGI-PGF)"/>
            <person name="Walter F."/>
            <person name="Albersmeier A."/>
            <person name="Kalinowski J."/>
            <person name="Ruckert C."/>
        </authorList>
    </citation>
    <scope>NUCLEOTIDE SEQUENCE</scope>
    <source>
        <strain evidence="3">KCTC 12113</strain>
    </source>
</reference>
<evidence type="ECO:0000256" key="1">
    <source>
        <dbReference type="SAM" id="Phobius"/>
    </source>
</evidence>
<evidence type="ECO:0000259" key="2">
    <source>
        <dbReference type="PROSITE" id="PS50930"/>
    </source>
</evidence>
<keyword evidence="1" id="KW-1133">Transmembrane helix</keyword>
<keyword evidence="1" id="KW-0472">Membrane</keyword>
<organism evidence="3 4">
    <name type="scientific">Arenibacter certesii</name>
    <dbReference type="NCBI Taxonomy" id="228955"/>
    <lineage>
        <taxon>Bacteria</taxon>
        <taxon>Pseudomonadati</taxon>
        <taxon>Bacteroidota</taxon>
        <taxon>Flavobacteriia</taxon>
        <taxon>Flavobacteriales</taxon>
        <taxon>Flavobacteriaceae</taxon>
        <taxon>Arenibacter</taxon>
    </lineage>
</organism>
<keyword evidence="1" id="KW-0812">Transmembrane</keyword>
<dbReference type="AlphaFoldDB" id="A0A918MHQ2"/>
<feature type="transmembrane region" description="Helical" evidence="1">
    <location>
        <begin position="51"/>
        <end position="70"/>
    </location>
</feature>
<feature type="transmembrane region" description="Helical" evidence="1">
    <location>
        <begin position="114"/>
        <end position="138"/>
    </location>
</feature>
<protein>
    <recommendedName>
        <fullName evidence="2">HTH LytTR-type domain-containing protein</fullName>
    </recommendedName>
</protein>
<keyword evidence="4" id="KW-1185">Reference proteome</keyword>
<dbReference type="PROSITE" id="PS50930">
    <property type="entry name" value="HTH_LYTTR"/>
    <property type="match status" value="1"/>
</dbReference>
<sequence length="282" mass="32931">MKRITKLINQKIPYLDKTKNKLILIGFICLYSFIFIKIYDPYDINEWGKTYYLEFVLLGLGVFLFSQFILHPLFKIKRFKVYSLMLWGLMEMLLIAAVFELVYSPPINSFQEQIVEYLITVKQIVLVVVVPYTLFLWYTQIQLKLSSYKEVRPNTVATNDDKGSDLLVINGENNKVLLAIKYPKLLYIKSAGNYLEIFYLSGEKLTRELVRMSFKELEGKINDPNVIRIHRSYMINTIHISSLKKTKKGYALRVQNIPEEVIPVSSGYKEAFEKSLEPGRSH</sequence>
<evidence type="ECO:0000313" key="4">
    <source>
        <dbReference type="Proteomes" id="UP000634668"/>
    </source>
</evidence>
<dbReference type="RefSeq" id="WP_026815219.1">
    <property type="nucleotide sequence ID" value="NZ_BMWP01000001.1"/>
</dbReference>
<gene>
    <name evidence="3" type="ORF">GCM10007383_02300</name>
</gene>
<accession>A0A918MHQ2</accession>
<dbReference type="SMART" id="SM00850">
    <property type="entry name" value="LytTR"/>
    <property type="match status" value="1"/>
</dbReference>
<dbReference type="InterPro" id="IPR007492">
    <property type="entry name" value="LytTR_DNA-bd_dom"/>
</dbReference>
<feature type="transmembrane region" description="Helical" evidence="1">
    <location>
        <begin position="21"/>
        <end position="39"/>
    </location>
</feature>
<dbReference type="Proteomes" id="UP000634668">
    <property type="component" value="Unassembled WGS sequence"/>
</dbReference>
<evidence type="ECO:0000313" key="3">
    <source>
        <dbReference type="EMBL" id="GGW22338.1"/>
    </source>
</evidence>
<reference evidence="3" key="2">
    <citation type="submission" date="2020-09" db="EMBL/GenBank/DDBJ databases">
        <authorList>
            <person name="Sun Q."/>
            <person name="Kim S."/>
        </authorList>
    </citation>
    <scope>NUCLEOTIDE SEQUENCE</scope>
    <source>
        <strain evidence="3">KCTC 12113</strain>
    </source>
</reference>
<proteinExistence type="predicted"/>
<dbReference type="EMBL" id="BMWP01000001">
    <property type="protein sequence ID" value="GGW22338.1"/>
    <property type="molecule type" value="Genomic_DNA"/>
</dbReference>
<feature type="domain" description="HTH LytTR-type" evidence="2">
    <location>
        <begin position="169"/>
        <end position="274"/>
    </location>
</feature>
<dbReference type="Gene3D" id="2.40.50.1020">
    <property type="entry name" value="LytTr DNA-binding domain"/>
    <property type="match status" value="1"/>
</dbReference>
<feature type="transmembrane region" description="Helical" evidence="1">
    <location>
        <begin position="82"/>
        <end position="102"/>
    </location>
</feature>
<name>A0A918MHQ2_9FLAO</name>
<comment type="caution">
    <text evidence="3">The sequence shown here is derived from an EMBL/GenBank/DDBJ whole genome shotgun (WGS) entry which is preliminary data.</text>
</comment>